<comment type="caution">
    <text evidence="2">The sequence shown here is derived from an EMBL/GenBank/DDBJ whole genome shotgun (WGS) entry which is preliminary data.</text>
</comment>
<dbReference type="Gene3D" id="1.20.120.450">
    <property type="entry name" value="dinb family like domain"/>
    <property type="match status" value="1"/>
</dbReference>
<protein>
    <submittedName>
        <fullName evidence="2">DinB family protein</fullName>
    </submittedName>
</protein>
<dbReference type="InterPro" id="IPR024775">
    <property type="entry name" value="DinB-like"/>
</dbReference>
<evidence type="ECO:0000259" key="1">
    <source>
        <dbReference type="Pfam" id="PF12867"/>
    </source>
</evidence>
<evidence type="ECO:0000313" key="2">
    <source>
        <dbReference type="EMBL" id="RKE55313.1"/>
    </source>
</evidence>
<keyword evidence="3" id="KW-1185">Reference proteome</keyword>
<proteinExistence type="predicted"/>
<gene>
    <name evidence="2" type="ORF">DFQ12_0144</name>
</gene>
<dbReference type="EMBL" id="RAPY01000001">
    <property type="protein sequence ID" value="RKE55313.1"/>
    <property type="molecule type" value="Genomic_DNA"/>
</dbReference>
<dbReference type="Pfam" id="PF12867">
    <property type="entry name" value="DinB_2"/>
    <property type="match status" value="1"/>
</dbReference>
<accession>A0A420BF31</accession>
<dbReference type="InterPro" id="IPR034660">
    <property type="entry name" value="DinB/YfiT-like"/>
</dbReference>
<name>A0A420BF31_SPHD1</name>
<dbReference type="Proteomes" id="UP000286246">
    <property type="component" value="Unassembled WGS sequence"/>
</dbReference>
<evidence type="ECO:0000313" key="3">
    <source>
        <dbReference type="Proteomes" id="UP000286246"/>
    </source>
</evidence>
<dbReference type="SUPFAM" id="SSF109854">
    <property type="entry name" value="DinB/YfiT-like putative metalloenzymes"/>
    <property type="match status" value="1"/>
</dbReference>
<reference evidence="2 3" key="1">
    <citation type="submission" date="2018-09" db="EMBL/GenBank/DDBJ databases">
        <title>Genomic Encyclopedia of Type Strains, Phase III (KMG-III): the genomes of soil and plant-associated and newly described type strains.</title>
        <authorList>
            <person name="Whitman W."/>
        </authorList>
    </citation>
    <scope>NUCLEOTIDE SEQUENCE [LARGE SCALE GENOMIC DNA]</scope>
    <source>
        <strain evidence="2 3">CECT 7938</strain>
    </source>
</reference>
<dbReference type="AlphaFoldDB" id="A0A420BF31"/>
<organism evidence="2 3">
    <name type="scientific">Sphingobacterium detergens</name>
    <dbReference type="NCBI Taxonomy" id="1145106"/>
    <lineage>
        <taxon>Bacteria</taxon>
        <taxon>Pseudomonadati</taxon>
        <taxon>Bacteroidota</taxon>
        <taxon>Sphingobacteriia</taxon>
        <taxon>Sphingobacteriales</taxon>
        <taxon>Sphingobacteriaceae</taxon>
        <taxon>Sphingobacterium</taxon>
    </lineage>
</organism>
<feature type="domain" description="DinB-like" evidence="1">
    <location>
        <begin position="11"/>
        <end position="147"/>
    </location>
</feature>
<dbReference type="RefSeq" id="WP_120257109.1">
    <property type="nucleotide sequence ID" value="NZ_RAPY01000001.1"/>
</dbReference>
<sequence>MTKELFEFEILKASRTRLLQLIETVDNKILFKIPENFNNNIIWQIGHCITSQQRHMYMRSGLPMYISQEFMEAFKIGTSPHTWKNIPDVDEIKHLLLYTVNQLSKDLESGIFVKYQPFSLPIGIFINNHIQALQAANFHEAEHSGIILNYLKLLIK</sequence>
<dbReference type="OrthoDB" id="4295522at2"/>